<comment type="caution">
    <text evidence="3">The sequence shown here is derived from an EMBL/GenBank/DDBJ whole genome shotgun (WGS) entry which is preliminary data.</text>
</comment>
<feature type="compositionally biased region" description="Polar residues" evidence="1">
    <location>
        <begin position="452"/>
        <end position="470"/>
    </location>
</feature>
<reference evidence="3" key="1">
    <citation type="journal article" date="2021" name="Evol. Appl.">
        <title>The genome of the Pyrenean desman and the effects of bottlenecks and inbreeding on the genomic landscape of an endangered species.</title>
        <authorList>
            <person name="Escoda L."/>
            <person name="Castresana J."/>
        </authorList>
    </citation>
    <scope>NUCLEOTIDE SEQUENCE</scope>
    <source>
        <strain evidence="3">IBE-C5619</strain>
    </source>
</reference>
<dbReference type="EMBL" id="JAGFMF010011659">
    <property type="protein sequence ID" value="KAG8517262.1"/>
    <property type="molecule type" value="Genomic_DNA"/>
</dbReference>
<feature type="domain" description="C-type lectin" evidence="2">
    <location>
        <begin position="22"/>
        <end position="138"/>
    </location>
</feature>
<feature type="compositionally biased region" description="Polar residues" evidence="1">
    <location>
        <begin position="513"/>
        <end position="525"/>
    </location>
</feature>
<dbReference type="PROSITE" id="PS50041">
    <property type="entry name" value="C_TYPE_LECTIN_2"/>
    <property type="match status" value="2"/>
</dbReference>
<gene>
    <name evidence="3" type="ORF">J0S82_009204</name>
</gene>
<feature type="non-terminal residue" evidence="3">
    <location>
        <position position="663"/>
    </location>
</feature>
<feature type="region of interest" description="Disordered" evidence="1">
    <location>
        <begin position="324"/>
        <end position="343"/>
    </location>
</feature>
<feature type="compositionally biased region" description="Polar residues" evidence="1">
    <location>
        <begin position="532"/>
        <end position="548"/>
    </location>
</feature>
<dbReference type="AlphaFoldDB" id="A0A8J6AE01"/>
<dbReference type="Gene3D" id="3.10.100.10">
    <property type="entry name" value="Mannose-Binding Protein A, subunit A"/>
    <property type="match status" value="2"/>
</dbReference>
<dbReference type="InterPro" id="IPR016186">
    <property type="entry name" value="C-type_lectin-like/link_sf"/>
</dbReference>
<sequence length="663" mass="71109">KRGWESQSQYDSRPIPALGFISNGQTFQRIEQELSWSDALRYCQLYHTDLADLQSAGSVSSLKDIYSLTSSTEVWIGLYFNVNIKGLAWSSGSAFSKLEGISTPALKEGYCATLYATVGVFPTLGAASCTMQKPFICYYDSSVGHRLTTKSPLILTTSPPKAATVQINGENFIRFEQKKTWMEALQYCRSHYTDLADLQRVTDEAGMEAMKSITSENQAWIGLYFNAASGLLSWSSDLGDSIPAWLQVPQLGAGLCAGLGIYARYPPRVYAEVCFSQRPFICFHGACHSMPAGLGIRKPGFAPQRLVASGRHPGAQVRVCRGSAQRPLSPAVGPGASTADSSQYPASEMWILQRLSPEPTEPTESRAPGAFTNPTAPSSLAQREVPENASILELGSSTPLVLGQTVSFSPMTWATPGPSPTSPEDGSDIQEETGTLLASVSSPAAVPMTREPTVTQSRPGTTRETASSPLLGSIHRASATPTGTSSGSHGSTTPVVEEQTLESFSPENPAAPQRTTASPEWTTGSWAALSEPSGNRPGQKTAVTSTSSDTERKATAPATQAQHLSPSEGPESKDKAPEPESGQYLGVLKADFNVPALTDPEEMKGHFLSEVKLLLTSHFDQSEGLTVQSRAAKTNIQEALKLTLGHQQFTLKWVGFEVNKTEN</sequence>
<feature type="region of interest" description="Disordered" evidence="1">
    <location>
        <begin position="409"/>
        <end position="581"/>
    </location>
</feature>
<evidence type="ECO:0000313" key="3">
    <source>
        <dbReference type="EMBL" id="KAG8517262.1"/>
    </source>
</evidence>
<dbReference type="OrthoDB" id="6369810at2759"/>
<dbReference type="PANTHER" id="PTHR45784">
    <property type="entry name" value="C-TYPE LECTIN DOMAIN FAMILY 20 MEMBER A-RELATED"/>
    <property type="match status" value="1"/>
</dbReference>
<name>A0A8J6AE01_GALPY</name>
<feature type="compositionally biased region" description="Low complexity" evidence="1">
    <location>
        <begin position="477"/>
        <end position="494"/>
    </location>
</feature>
<feature type="compositionally biased region" description="Polar residues" evidence="1">
    <location>
        <begin position="432"/>
        <end position="442"/>
    </location>
</feature>
<dbReference type="Proteomes" id="UP000700334">
    <property type="component" value="Unassembled WGS sequence"/>
</dbReference>
<accession>A0A8J6AE01</accession>
<feature type="compositionally biased region" description="Polar residues" evidence="1">
    <location>
        <begin position="372"/>
        <end position="381"/>
    </location>
</feature>
<organism evidence="3 4">
    <name type="scientific">Galemys pyrenaicus</name>
    <name type="common">Iberian desman</name>
    <name type="synonym">Pyrenean desman</name>
    <dbReference type="NCBI Taxonomy" id="202257"/>
    <lineage>
        <taxon>Eukaryota</taxon>
        <taxon>Metazoa</taxon>
        <taxon>Chordata</taxon>
        <taxon>Craniata</taxon>
        <taxon>Vertebrata</taxon>
        <taxon>Euteleostomi</taxon>
        <taxon>Mammalia</taxon>
        <taxon>Eutheria</taxon>
        <taxon>Laurasiatheria</taxon>
        <taxon>Eulipotyphla</taxon>
        <taxon>Talpidae</taxon>
        <taxon>Galemys</taxon>
    </lineage>
</organism>
<dbReference type="InterPro" id="IPR016187">
    <property type="entry name" value="CTDL_fold"/>
</dbReference>
<dbReference type="Pfam" id="PF00059">
    <property type="entry name" value="Lectin_C"/>
    <property type="match status" value="2"/>
</dbReference>
<dbReference type="PANTHER" id="PTHR45784:SF5">
    <property type="entry name" value="C-TYPE LECTIN DOMAIN FAMILY 20 MEMBER A-RELATED"/>
    <property type="match status" value="1"/>
</dbReference>
<protein>
    <submittedName>
        <fullName evidence="3">Putative C-type lectin domain family 20 member A</fullName>
    </submittedName>
</protein>
<evidence type="ECO:0000259" key="2">
    <source>
        <dbReference type="PROSITE" id="PS50041"/>
    </source>
</evidence>
<proteinExistence type="predicted"/>
<keyword evidence="4" id="KW-1185">Reference proteome</keyword>
<evidence type="ECO:0000256" key="1">
    <source>
        <dbReference type="SAM" id="MobiDB-lite"/>
    </source>
</evidence>
<dbReference type="SUPFAM" id="SSF56436">
    <property type="entry name" value="C-type lectin-like"/>
    <property type="match status" value="2"/>
</dbReference>
<evidence type="ECO:0000313" key="4">
    <source>
        <dbReference type="Proteomes" id="UP000700334"/>
    </source>
</evidence>
<feature type="region of interest" description="Disordered" evidence="1">
    <location>
        <begin position="357"/>
        <end position="382"/>
    </location>
</feature>
<dbReference type="SMART" id="SM00034">
    <property type="entry name" value="CLECT"/>
    <property type="match status" value="2"/>
</dbReference>
<dbReference type="InterPro" id="IPR001304">
    <property type="entry name" value="C-type_lectin-like"/>
</dbReference>
<feature type="domain" description="C-type lectin" evidence="2">
    <location>
        <begin position="167"/>
        <end position="283"/>
    </location>
</feature>